<comment type="subcellular location">
    <subcellularLocation>
        <location evidence="1">Cell membrane</location>
        <topology evidence="1">Multi-pass membrane protein</topology>
    </subcellularLocation>
</comment>
<evidence type="ECO:0000256" key="3">
    <source>
        <dbReference type="ARBA" id="ARBA00022692"/>
    </source>
</evidence>
<accession>A0ABS2QKF8</accession>
<reference evidence="7 8" key="1">
    <citation type="submission" date="2021-01" db="EMBL/GenBank/DDBJ databases">
        <title>Genomic Encyclopedia of Type Strains, Phase IV (KMG-IV): sequencing the most valuable type-strain genomes for metagenomic binning, comparative biology and taxonomic classification.</title>
        <authorList>
            <person name="Goeker M."/>
        </authorList>
    </citation>
    <scope>NUCLEOTIDE SEQUENCE [LARGE SCALE GENOMIC DNA]</scope>
    <source>
        <strain evidence="7 8">DSM 105482</strain>
    </source>
</reference>
<evidence type="ECO:0000256" key="6">
    <source>
        <dbReference type="SAM" id="Phobius"/>
    </source>
</evidence>
<evidence type="ECO:0000256" key="2">
    <source>
        <dbReference type="ARBA" id="ARBA00022475"/>
    </source>
</evidence>
<name>A0ABS2QKF8_9BACI</name>
<dbReference type="PANTHER" id="PTHR30213">
    <property type="entry name" value="INNER MEMBRANE PROTEIN YHJD"/>
    <property type="match status" value="1"/>
</dbReference>
<keyword evidence="4 6" id="KW-1133">Transmembrane helix</keyword>
<proteinExistence type="predicted"/>
<evidence type="ECO:0000313" key="8">
    <source>
        <dbReference type="Proteomes" id="UP000823486"/>
    </source>
</evidence>
<feature type="transmembrane region" description="Helical" evidence="6">
    <location>
        <begin position="205"/>
        <end position="230"/>
    </location>
</feature>
<dbReference type="RefSeq" id="WP_204544530.1">
    <property type="nucleotide sequence ID" value="NZ_JAFBFI010000014.1"/>
</dbReference>
<keyword evidence="3 6" id="KW-0812">Transmembrane</keyword>
<sequence>MNHRKPINQKSFIKDIYKRILSDDVSGMAAQLAYFFLLSLFPLMIFLVSLLPYLPIKQGDILSFAAMYAPAETMDMIEHNLTEVMRGNGKLLSAGIIGTIWTASGGMNAIISAFNKAYDVKESRNFAVSRGLSILFTLGMIAVFITALLLPVFGKQIGILLTEQLGLSEEFLSAWNVIRWVISSTVLFIVFLAIYWFAPNIKLTCLSILPGAIFAVLGWITASFAFSFYVEKSAHYSAAYGSLGGMIVLMIWFYLTGIIIIIGGEINAIVSSRKKPDC</sequence>
<dbReference type="InterPro" id="IPR017039">
    <property type="entry name" value="Virul_fac_BrkB"/>
</dbReference>
<feature type="transmembrane region" description="Helical" evidence="6">
    <location>
        <begin position="177"/>
        <end position="198"/>
    </location>
</feature>
<keyword evidence="2" id="KW-1003">Cell membrane</keyword>
<keyword evidence="5 6" id="KW-0472">Membrane</keyword>
<feature type="transmembrane region" description="Helical" evidence="6">
    <location>
        <begin position="91"/>
        <end position="111"/>
    </location>
</feature>
<feature type="transmembrane region" description="Helical" evidence="6">
    <location>
        <begin position="242"/>
        <end position="264"/>
    </location>
</feature>
<dbReference type="EMBL" id="JAFBFI010000014">
    <property type="protein sequence ID" value="MBM7693652.1"/>
    <property type="molecule type" value="Genomic_DNA"/>
</dbReference>
<dbReference type="NCBIfam" id="TIGR00765">
    <property type="entry name" value="yihY_not_rbn"/>
    <property type="match status" value="1"/>
</dbReference>
<keyword evidence="8" id="KW-1185">Reference proteome</keyword>
<evidence type="ECO:0000256" key="4">
    <source>
        <dbReference type="ARBA" id="ARBA00022989"/>
    </source>
</evidence>
<evidence type="ECO:0000313" key="7">
    <source>
        <dbReference type="EMBL" id="MBM7693652.1"/>
    </source>
</evidence>
<dbReference type="Proteomes" id="UP000823486">
    <property type="component" value="Unassembled WGS sequence"/>
</dbReference>
<feature type="transmembrane region" description="Helical" evidence="6">
    <location>
        <begin position="32"/>
        <end position="54"/>
    </location>
</feature>
<dbReference type="PANTHER" id="PTHR30213:SF0">
    <property type="entry name" value="UPF0761 MEMBRANE PROTEIN YIHY"/>
    <property type="match status" value="1"/>
</dbReference>
<dbReference type="Pfam" id="PF03631">
    <property type="entry name" value="Virul_fac_BrkB"/>
    <property type="match status" value="1"/>
</dbReference>
<evidence type="ECO:0000256" key="5">
    <source>
        <dbReference type="ARBA" id="ARBA00023136"/>
    </source>
</evidence>
<feature type="transmembrane region" description="Helical" evidence="6">
    <location>
        <begin position="132"/>
        <end position="153"/>
    </location>
</feature>
<protein>
    <submittedName>
        <fullName evidence="7">Membrane protein</fullName>
    </submittedName>
</protein>
<evidence type="ECO:0000256" key="1">
    <source>
        <dbReference type="ARBA" id="ARBA00004651"/>
    </source>
</evidence>
<comment type="caution">
    <text evidence="7">The sequence shown here is derived from an EMBL/GenBank/DDBJ whole genome shotgun (WGS) entry which is preliminary data.</text>
</comment>
<gene>
    <name evidence="7" type="ORF">JOC77_003096</name>
</gene>
<dbReference type="PIRSF" id="PIRSF035875">
    <property type="entry name" value="RNase_BN"/>
    <property type="match status" value="1"/>
</dbReference>
<organism evidence="7 8">
    <name type="scientific">Peribacillus deserti</name>
    <dbReference type="NCBI Taxonomy" id="673318"/>
    <lineage>
        <taxon>Bacteria</taxon>
        <taxon>Bacillati</taxon>
        <taxon>Bacillota</taxon>
        <taxon>Bacilli</taxon>
        <taxon>Bacillales</taxon>
        <taxon>Bacillaceae</taxon>
        <taxon>Peribacillus</taxon>
    </lineage>
</organism>